<comment type="caution">
    <text evidence="2">The sequence shown here is derived from an EMBL/GenBank/DDBJ whole genome shotgun (WGS) entry which is preliminary data.</text>
</comment>
<evidence type="ECO:0000313" key="2">
    <source>
        <dbReference type="EMBL" id="OHT05667.1"/>
    </source>
</evidence>
<protein>
    <submittedName>
        <fullName evidence="2">Uncharacterized protein</fullName>
    </submittedName>
</protein>
<dbReference type="Proteomes" id="UP000179807">
    <property type="component" value="Unassembled WGS sequence"/>
</dbReference>
<reference evidence="2" key="1">
    <citation type="submission" date="2016-10" db="EMBL/GenBank/DDBJ databases">
        <authorList>
            <person name="Benchimol M."/>
            <person name="Almeida L.G."/>
            <person name="Vasconcelos A.T."/>
            <person name="Perreira-Neves A."/>
            <person name="Rosa I.A."/>
            <person name="Tasca T."/>
            <person name="Bogo M.R."/>
            <person name="de Souza W."/>
        </authorList>
    </citation>
    <scope>NUCLEOTIDE SEQUENCE [LARGE SCALE GENOMIC DNA]</scope>
    <source>
        <strain evidence="2">K</strain>
    </source>
</reference>
<feature type="compositionally biased region" description="Basic and acidic residues" evidence="1">
    <location>
        <begin position="446"/>
        <end position="483"/>
    </location>
</feature>
<proteinExistence type="predicted"/>
<dbReference type="VEuPathDB" id="TrichDB:TRFO_05788"/>
<name>A0A1J4K3A8_9EUKA</name>
<keyword evidence="3" id="KW-1185">Reference proteome</keyword>
<dbReference type="GeneID" id="94827412"/>
<sequence>MKARFIPKEFSNNLTNLLETNPSVETVLFHDLLSTTVRNEALKFLNFFFVPEEMVKDEPNLPNLDRLIDLALNPLAEVQNPPDTDNKIKQINRNASNVLASPGKKFRDLSVRDKKKRVFRKLRGFIFDDNINKDIMFAGHFQRIFENFLRAYDQEFLPKSQENGYDDDFTLEKLVDFLIDNIEITPYKELLSHLVSEFSKSFGDDLSAVFLKILKKISQLVLAIDYAYQIDKKMKSDVVQKEEFINEAIFKEQFKAIKDIQPRNLEGEAILMPHFTGVEMDLIPIAKDRSHLRVKKLKELRKTQTPRNINNSIISVNPQQHTAKDDMEVNKSDPFVKREEHEKLVDFDVLDYFPEGLSFLQKKSKRKSNSSISLLEFESGDVEKSEKRRQKKDKDEKYKEEKSKGEKLIEEKSKEEKTKKEKSKKEKQKEEKSKEEKREKTKKHKSKEDKAKSKDDKTKDDKKNDNENGKEQKSKSKSKEEQTRKKKSSIFDSKQIYPSLDKLRIWEMKSYMLIALVRSILSDDSEINEEFWDDSKLKLLLICGIYSNDQSRLSAEIFKVIQLILGEEKLSKSRKNLIYDFSQFIHFNPRNVTPKMISAFPIFWFCRNEQYGKIKKVNFKDYPGKESNYSGKVYHSPLEVMTPVFFTEPPLSDVFNQNFMKILTKMATRREEILKEDISNDDILHEMRELDKNYFYFMSNKFDLADSEPFKNLHVLTAIEKLLEKCPYDKFWQENDCSARAVTNGHIFEISKWTLKSKFLVLEKNKLSMDVFNLPPPKASPTTNYPQTTYDIDDFMRRFKGKLVNIDLGIKDQEKNMDFEEDEEDDNVIINDYL</sequence>
<dbReference type="AlphaFoldDB" id="A0A1J4K3A8"/>
<dbReference type="RefSeq" id="XP_068358803.1">
    <property type="nucleotide sequence ID" value="XM_068492708.1"/>
</dbReference>
<dbReference type="EMBL" id="MLAK01000749">
    <property type="protein sequence ID" value="OHT05667.1"/>
    <property type="molecule type" value="Genomic_DNA"/>
</dbReference>
<evidence type="ECO:0000256" key="1">
    <source>
        <dbReference type="SAM" id="MobiDB-lite"/>
    </source>
</evidence>
<evidence type="ECO:0000313" key="3">
    <source>
        <dbReference type="Proteomes" id="UP000179807"/>
    </source>
</evidence>
<dbReference type="OrthoDB" id="10687790at2759"/>
<organism evidence="2 3">
    <name type="scientific">Tritrichomonas foetus</name>
    <dbReference type="NCBI Taxonomy" id="1144522"/>
    <lineage>
        <taxon>Eukaryota</taxon>
        <taxon>Metamonada</taxon>
        <taxon>Parabasalia</taxon>
        <taxon>Tritrichomonadida</taxon>
        <taxon>Tritrichomonadidae</taxon>
        <taxon>Tritrichomonas</taxon>
    </lineage>
</organism>
<accession>A0A1J4K3A8</accession>
<feature type="compositionally biased region" description="Basic and acidic residues" evidence="1">
    <location>
        <begin position="381"/>
        <end position="439"/>
    </location>
</feature>
<feature type="region of interest" description="Disordered" evidence="1">
    <location>
        <begin position="379"/>
        <end position="488"/>
    </location>
</feature>
<gene>
    <name evidence="2" type="ORF">TRFO_05788</name>
</gene>